<sequence length="26" mass="2927">MCLQHIQIFSLLPLKKLTSDLEGANN</sequence>
<name>A0A0A9HB22_ARUDO</name>
<dbReference type="AlphaFoldDB" id="A0A0A9HB22"/>
<protein>
    <submittedName>
        <fullName evidence="1">Uncharacterized protein</fullName>
    </submittedName>
</protein>
<dbReference type="EMBL" id="GBRH01165860">
    <property type="protein sequence ID" value="JAE32036.1"/>
    <property type="molecule type" value="Transcribed_RNA"/>
</dbReference>
<reference evidence="1" key="1">
    <citation type="submission" date="2014-09" db="EMBL/GenBank/DDBJ databases">
        <authorList>
            <person name="Magalhaes I.L.F."/>
            <person name="Oliveira U."/>
            <person name="Santos F.R."/>
            <person name="Vidigal T.H.D.A."/>
            <person name="Brescovit A.D."/>
            <person name="Santos A.J."/>
        </authorList>
    </citation>
    <scope>NUCLEOTIDE SEQUENCE</scope>
    <source>
        <tissue evidence="1">Shoot tissue taken approximately 20 cm above the soil surface</tissue>
    </source>
</reference>
<organism evidence="1">
    <name type="scientific">Arundo donax</name>
    <name type="common">Giant reed</name>
    <name type="synonym">Donax arundinaceus</name>
    <dbReference type="NCBI Taxonomy" id="35708"/>
    <lineage>
        <taxon>Eukaryota</taxon>
        <taxon>Viridiplantae</taxon>
        <taxon>Streptophyta</taxon>
        <taxon>Embryophyta</taxon>
        <taxon>Tracheophyta</taxon>
        <taxon>Spermatophyta</taxon>
        <taxon>Magnoliopsida</taxon>
        <taxon>Liliopsida</taxon>
        <taxon>Poales</taxon>
        <taxon>Poaceae</taxon>
        <taxon>PACMAD clade</taxon>
        <taxon>Arundinoideae</taxon>
        <taxon>Arundineae</taxon>
        <taxon>Arundo</taxon>
    </lineage>
</organism>
<reference evidence="1" key="2">
    <citation type="journal article" date="2015" name="Data Brief">
        <title>Shoot transcriptome of the giant reed, Arundo donax.</title>
        <authorList>
            <person name="Barrero R.A."/>
            <person name="Guerrero F.D."/>
            <person name="Moolhuijzen P."/>
            <person name="Goolsby J.A."/>
            <person name="Tidwell J."/>
            <person name="Bellgard S.E."/>
            <person name="Bellgard M.I."/>
        </authorList>
    </citation>
    <scope>NUCLEOTIDE SEQUENCE</scope>
    <source>
        <tissue evidence="1">Shoot tissue taken approximately 20 cm above the soil surface</tissue>
    </source>
</reference>
<accession>A0A0A9HB22</accession>
<evidence type="ECO:0000313" key="1">
    <source>
        <dbReference type="EMBL" id="JAE32036.1"/>
    </source>
</evidence>
<proteinExistence type="predicted"/>